<organism evidence="6 7">
    <name type="scientific">Cymbomonas tetramitiformis</name>
    <dbReference type="NCBI Taxonomy" id="36881"/>
    <lineage>
        <taxon>Eukaryota</taxon>
        <taxon>Viridiplantae</taxon>
        <taxon>Chlorophyta</taxon>
        <taxon>Pyramimonadophyceae</taxon>
        <taxon>Pyramimonadales</taxon>
        <taxon>Pyramimonadaceae</taxon>
        <taxon>Cymbomonas</taxon>
    </lineage>
</organism>
<evidence type="ECO:0000313" key="6">
    <source>
        <dbReference type="EMBL" id="KAK3262483.1"/>
    </source>
</evidence>
<keyword evidence="3 4" id="KW-0472">Membrane</keyword>
<evidence type="ECO:0000256" key="2">
    <source>
        <dbReference type="ARBA" id="ARBA00022692"/>
    </source>
</evidence>
<comment type="similarity">
    <text evidence="5">Belongs to the mitochondrial carrier (TC 2.A.29) family.</text>
</comment>
<dbReference type="AlphaFoldDB" id="A0AAE0FMT4"/>
<dbReference type="PANTHER" id="PTHR46181:SF3">
    <property type="entry name" value="MITOCHONDRIAL GLYCINE TRANSPORTER"/>
    <property type="match status" value="1"/>
</dbReference>
<comment type="subcellular location">
    <subcellularLocation>
        <location evidence="1">Membrane</location>
        <topology evidence="1">Multi-pass membrane protein</topology>
    </subcellularLocation>
</comment>
<dbReference type="GO" id="GO:0015187">
    <property type="term" value="F:glycine transmembrane transporter activity"/>
    <property type="evidence" value="ECO:0007669"/>
    <property type="project" value="TreeGrafter"/>
</dbReference>
<reference evidence="6 7" key="1">
    <citation type="journal article" date="2015" name="Genome Biol. Evol.">
        <title>Comparative Genomics of a Bacterivorous Green Alga Reveals Evolutionary Causalities and Consequences of Phago-Mixotrophic Mode of Nutrition.</title>
        <authorList>
            <person name="Burns J.A."/>
            <person name="Paasch A."/>
            <person name="Narechania A."/>
            <person name="Kim E."/>
        </authorList>
    </citation>
    <scope>NUCLEOTIDE SEQUENCE [LARGE SCALE GENOMIC DNA]</scope>
    <source>
        <strain evidence="6 7">PLY_AMNH</strain>
    </source>
</reference>
<keyword evidence="5" id="KW-0813">Transport</keyword>
<dbReference type="GO" id="GO:0016020">
    <property type="term" value="C:membrane"/>
    <property type="evidence" value="ECO:0007669"/>
    <property type="project" value="UniProtKB-SubCell"/>
</dbReference>
<dbReference type="EMBL" id="LGRX02016157">
    <property type="protein sequence ID" value="KAK3262483.1"/>
    <property type="molecule type" value="Genomic_DNA"/>
</dbReference>
<evidence type="ECO:0000256" key="3">
    <source>
        <dbReference type="ARBA" id="ARBA00023136"/>
    </source>
</evidence>
<accession>A0AAE0FMT4</accession>
<feature type="repeat" description="Solcar" evidence="4">
    <location>
        <begin position="14"/>
        <end position="101"/>
    </location>
</feature>
<dbReference type="SUPFAM" id="SSF103506">
    <property type="entry name" value="Mitochondrial carrier"/>
    <property type="match status" value="1"/>
</dbReference>
<dbReference type="GO" id="GO:1904983">
    <property type="term" value="P:glycine import into mitochondrion"/>
    <property type="evidence" value="ECO:0007669"/>
    <property type="project" value="TreeGrafter"/>
</dbReference>
<keyword evidence="7" id="KW-1185">Reference proteome</keyword>
<evidence type="ECO:0000256" key="4">
    <source>
        <dbReference type="PROSITE-ProRule" id="PRU00282"/>
    </source>
</evidence>
<evidence type="ECO:0000313" key="7">
    <source>
        <dbReference type="Proteomes" id="UP001190700"/>
    </source>
</evidence>
<keyword evidence="2 4" id="KW-0812">Transmembrane</keyword>
<comment type="caution">
    <text evidence="6">The sequence shown here is derived from an EMBL/GenBank/DDBJ whole genome shotgun (WGS) entry which is preliminary data.</text>
</comment>
<evidence type="ECO:0000256" key="1">
    <source>
        <dbReference type="ARBA" id="ARBA00004141"/>
    </source>
</evidence>
<dbReference type="GO" id="GO:0005739">
    <property type="term" value="C:mitochondrion"/>
    <property type="evidence" value="ECO:0007669"/>
    <property type="project" value="TreeGrafter"/>
</dbReference>
<sequence>MQNTKSTQSDPTARRPLPTFLAGVVSGLSTSVALQPLDVIKTRVQAQLLITSKGRGMIPITKQILRNEGFTGLWAGSGPACIRLSAGAGLYFLVLERLRTEIRNHTKGQPPPLICPQGIVSGRPPPLSGGWSPLVCPRAVYGWPPPLASPRGVVSSRRPPLVGLLEL</sequence>
<dbReference type="Gene3D" id="1.50.40.10">
    <property type="entry name" value="Mitochondrial carrier domain"/>
    <property type="match status" value="1"/>
</dbReference>
<dbReference type="InterPro" id="IPR018108">
    <property type="entry name" value="MCP_transmembrane"/>
</dbReference>
<protein>
    <submittedName>
        <fullName evidence="6">Uncharacterized protein</fullName>
    </submittedName>
</protein>
<dbReference type="InterPro" id="IPR023395">
    <property type="entry name" value="MCP_dom_sf"/>
</dbReference>
<dbReference type="PROSITE" id="PS50920">
    <property type="entry name" value="SOLCAR"/>
    <property type="match status" value="1"/>
</dbReference>
<gene>
    <name evidence="6" type="ORF">CYMTET_28663</name>
</gene>
<dbReference type="Pfam" id="PF00153">
    <property type="entry name" value="Mito_carr"/>
    <property type="match status" value="1"/>
</dbReference>
<dbReference type="Proteomes" id="UP001190700">
    <property type="component" value="Unassembled WGS sequence"/>
</dbReference>
<evidence type="ECO:0000256" key="5">
    <source>
        <dbReference type="RuleBase" id="RU000488"/>
    </source>
</evidence>
<dbReference type="PANTHER" id="PTHR46181">
    <property type="entry name" value="MITOCHONDRIAL GLYCINE TRANSPORTER"/>
    <property type="match status" value="1"/>
</dbReference>
<name>A0AAE0FMT4_9CHLO</name>
<proteinExistence type="inferred from homology"/>